<dbReference type="EMBL" id="LXQA010594793">
    <property type="protein sequence ID" value="MCI61169.1"/>
    <property type="molecule type" value="Genomic_DNA"/>
</dbReference>
<accession>A0A392TJ34</accession>
<organism evidence="1 2">
    <name type="scientific">Trifolium medium</name>
    <dbReference type="NCBI Taxonomy" id="97028"/>
    <lineage>
        <taxon>Eukaryota</taxon>
        <taxon>Viridiplantae</taxon>
        <taxon>Streptophyta</taxon>
        <taxon>Embryophyta</taxon>
        <taxon>Tracheophyta</taxon>
        <taxon>Spermatophyta</taxon>
        <taxon>Magnoliopsida</taxon>
        <taxon>eudicotyledons</taxon>
        <taxon>Gunneridae</taxon>
        <taxon>Pentapetalae</taxon>
        <taxon>rosids</taxon>
        <taxon>fabids</taxon>
        <taxon>Fabales</taxon>
        <taxon>Fabaceae</taxon>
        <taxon>Papilionoideae</taxon>
        <taxon>50 kb inversion clade</taxon>
        <taxon>NPAAA clade</taxon>
        <taxon>Hologalegina</taxon>
        <taxon>IRL clade</taxon>
        <taxon>Trifolieae</taxon>
        <taxon>Trifolium</taxon>
    </lineage>
</organism>
<protein>
    <submittedName>
        <fullName evidence="1">Ribonuclease H</fullName>
    </submittedName>
</protein>
<reference evidence="1 2" key="1">
    <citation type="journal article" date="2018" name="Front. Plant Sci.">
        <title>Red Clover (Trifolium pratense) and Zigzag Clover (T. medium) - A Picture of Genomic Similarities and Differences.</title>
        <authorList>
            <person name="Dluhosova J."/>
            <person name="Istvanek J."/>
            <person name="Nedelnik J."/>
            <person name="Repkova J."/>
        </authorList>
    </citation>
    <scope>NUCLEOTIDE SEQUENCE [LARGE SCALE GENOMIC DNA]</scope>
    <source>
        <strain evidence="2">cv. 10/8</strain>
        <tissue evidence="1">Leaf</tissue>
    </source>
</reference>
<comment type="caution">
    <text evidence="1">The sequence shown here is derived from an EMBL/GenBank/DDBJ whole genome shotgun (WGS) entry which is preliminary data.</text>
</comment>
<dbReference type="Proteomes" id="UP000265520">
    <property type="component" value="Unassembled WGS sequence"/>
</dbReference>
<dbReference type="AlphaFoldDB" id="A0A392TJ34"/>
<sequence length="85" mass="10248">FCYAIWGWRNKEHHDPEFRRPVQQAQEIERYVHAYGATATTNNIAQVVIREERTIQWQPPKEGWVSLNTDRVSKNQENSWMRRAH</sequence>
<proteinExistence type="predicted"/>
<name>A0A392TJ34_9FABA</name>
<keyword evidence="2" id="KW-1185">Reference proteome</keyword>
<evidence type="ECO:0000313" key="2">
    <source>
        <dbReference type="Proteomes" id="UP000265520"/>
    </source>
</evidence>
<feature type="non-terminal residue" evidence="1">
    <location>
        <position position="1"/>
    </location>
</feature>
<evidence type="ECO:0000313" key="1">
    <source>
        <dbReference type="EMBL" id="MCI61169.1"/>
    </source>
</evidence>